<keyword evidence="5 12" id="KW-1133">Transmembrane helix</keyword>
<keyword evidence="4" id="KW-0752">Steroid biosynthesis</keyword>
<dbReference type="STRING" id="54.SAMN02745121_05897"/>
<keyword evidence="15" id="KW-1185">Reference proteome</keyword>
<dbReference type="OrthoDB" id="9977061at2"/>
<dbReference type="Pfam" id="PF05241">
    <property type="entry name" value="EBP"/>
    <property type="match status" value="1"/>
</dbReference>
<evidence type="ECO:0000256" key="6">
    <source>
        <dbReference type="ARBA" id="ARBA00023011"/>
    </source>
</evidence>
<proteinExistence type="predicted"/>
<protein>
    <submittedName>
        <fullName evidence="14">Emopamil binding protein</fullName>
    </submittedName>
</protein>
<dbReference type="AlphaFoldDB" id="A0A1I2E309"/>
<dbReference type="RefSeq" id="WP_096327500.1">
    <property type="nucleotide sequence ID" value="NZ_FOMX01000021.1"/>
</dbReference>
<dbReference type="GO" id="GO:0016020">
    <property type="term" value="C:membrane"/>
    <property type="evidence" value="ECO:0007669"/>
    <property type="project" value="UniProtKB-SubCell"/>
</dbReference>
<evidence type="ECO:0000256" key="1">
    <source>
        <dbReference type="ARBA" id="ARBA00004141"/>
    </source>
</evidence>
<keyword evidence="11" id="KW-0413">Isomerase</keyword>
<dbReference type="InterPro" id="IPR033118">
    <property type="entry name" value="EXPERA"/>
</dbReference>
<dbReference type="PANTHER" id="PTHR14207">
    <property type="entry name" value="STEROL ISOMERASE"/>
    <property type="match status" value="1"/>
</dbReference>
<evidence type="ECO:0000256" key="9">
    <source>
        <dbReference type="ARBA" id="ARBA00023166"/>
    </source>
</evidence>
<evidence type="ECO:0000259" key="13">
    <source>
        <dbReference type="PROSITE" id="PS51751"/>
    </source>
</evidence>
<name>A0A1I2E309_9BACT</name>
<evidence type="ECO:0000256" key="3">
    <source>
        <dbReference type="ARBA" id="ARBA00022692"/>
    </source>
</evidence>
<dbReference type="PROSITE" id="PS51751">
    <property type="entry name" value="EXPERA"/>
    <property type="match status" value="1"/>
</dbReference>
<accession>A0A1I2E309</accession>
<feature type="transmembrane region" description="Helical" evidence="12">
    <location>
        <begin position="12"/>
        <end position="34"/>
    </location>
</feature>
<evidence type="ECO:0000256" key="2">
    <source>
        <dbReference type="ARBA" id="ARBA00022516"/>
    </source>
</evidence>
<keyword evidence="3 12" id="KW-0812">Transmembrane</keyword>
<evidence type="ECO:0000313" key="15">
    <source>
        <dbReference type="Proteomes" id="UP000199400"/>
    </source>
</evidence>
<dbReference type="PANTHER" id="PTHR14207:SF0">
    <property type="entry name" value="3-BETA-HYDROXYSTEROID-DELTA(8),DELTA(7)-ISOMERASE"/>
    <property type="match status" value="1"/>
</dbReference>
<dbReference type="GO" id="GO:0004769">
    <property type="term" value="F:steroid Delta-isomerase activity"/>
    <property type="evidence" value="ECO:0007669"/>
    <property type="project" value="TreeGrafter"/>
</dbReference>
<dbReference type="EMBL" id="FOMX01000021">
    <property type="protein sequence ID" value="SFE87274.1"/>
    <property type="molecule type" value="Genomic_DNA"/>
</dbReference>
<sequence length="173" mass="20068">MSTPDKMSTSDRVIIGLLAFFVCIAFSLELYWIVYNDSLVARADHELFARLFQIYGDADRAYYDRVTPMAIGLEQINVFVTQIVNIWLVWAIVQRAYYRHILQLVVGSYLAYSVVLYFWAAHVTGYPDMRYQSPYTFFLFYAPNLPWLLGYAYMAWDSIRHLGARLRGDASAA</sequence>
<evidence type="ECO:0000256" key="8">
    <source>
        <dbReference type="ARBA" id="ARBA00023136"/>
    </source>
</evidence>
<organism evidence="14 15">
    <name type="scientific">Nannocystis exedens</name>
    <dbReference type="NCBI Taxonomy" id="54"/>
    <lineage>
        <taxon>Bacteria</taxon>
        <taxon>Pseudomonadati</taxon>
        <taxon>Myxococcota</taxon>
        <taxon>Polyangia</taxon>
        <taxon>Nannocystales</taxon>
        <taxon>Nannocystaceae</taxon>
        <taxon>Nannocystis</taxon>
    </lineage>
</organism>
<evidence type="ECO:0000313" key="14">
    <source>
        <dbReference type="EMBL" id="SFE87274.1"/>
    </source>
</evidence>
<evidence type="ECO:0000256" key="5">
    <source>
        <dbReference type="ARBA" id="ARBA00022989"/>
    </source>
</evidence>
<keyword evidence="9" id="KW-1207">Sterol metabolism</keyword>
<feature type="transmembrane region" description="Helical" evidence="12">
    <location>
        <begin position="135"/>
        <end position="156"/>
    </location>
</feature>
<keyword evidence="10" id="KW-0753">Steroid metabolism</keyword>
<keyword evidence="7" id="KW-0443">Lipid metabolism</keyword>
<evidence type="ECO:0000256" key="10">
    <source>
        <dbReference type="ARBA" id="ARBA00023221"/>
    </source>
</evidence>
<keyword evidence="6" id="KW-0756">Sterol biosynthesis</keyword>
<reference evidence="15" key="1">
    <citation type="submission" date="2016-10" db="EMBL/GenBank/DDBJ databases">
        <authorList>
            <person name="Varghese N."/>
            <person name="Submissions S."/>
        </authorList>
    </citation>
    <scope>NUCLEOTIDE SEQUENCE [LARGE SCALE GENOMIC DNA]</scope>
    <source>
        <strain evidence="15">ATCC 25963</strain>
    </source>
</reference>
<gene>
    <name evidence="14" type="ORF">SAMN02745121_05897</name>
</gene>
<evidence type="ECO:0000256" key="7">
    <source>
        <dbReference type="ARBA" id="ARBA00023098"/>
    </source>
</evidence>
<dbReference type="GO" id="GO:0000247">
    <property type="term" value="F:C-8 sterol isomerase activity"/>
    <property type="evidence" value="ECO:0007669"/>
    <property type="project" value="TreeGrafter"/>
</dbReference>
<feature type="domain" description="EXPERA" evidence="13">
    <location>
        <begin position="10"/>
        <end position="155"/>
    </location>
</feature>
<dbReference type="Proteomes" id="UP000199400">
    <property type="component" value="Unassembled WGS sequence"/>
</dbReference>
<keyword evidence="8 12" id="KW-0472">Membrane</keyword>
<dbReference type="InterPro" id="IPR007905">
    <property type="entry name" value="EBP"/>
</dbReference>
<dbReference type="GO" id="GO:0047750">
    <property type="term" value="F:cholestenol delta-isomerase activity"/>
    <property type="evidence" value="ECO:0007669"/>
    <property type="project" value="InterPro"/>
</dbReference>
<feature type="transmembrane region" description="Helical" evidence="12">
    <location>
        <begin position="100"/>
        <end position="120"/>
    </location>
</feature>
<evidence type="ECO:0000256" key="11">
    <source>
        <dbReference type="ARBA" id="ARBA00023235"/>
    </source>
</evidence>
<evidence type="ECO:0000256" key="4">
    <source>
        <dbReference type="ARBA" id="ARBA00022955"/>
    </source>
</evidence>
<keyword evidence="2" id="KW-0444">Lipid biosynthesis</keyword>
<dbReference type="GO" id="GO:0016126">
    <property type="term" value="P:sterol biosynthetic process"/>
    <property type="evidence" value="ECO:0007669"/>
    <property type="project" value="UniProtKB-KW"/>
</dbReference>
<feature type="transmembrane region" description="Helical" evidence="12">
    <location>
        <begin position="76"/>
        <end position="93"/>
    </location>
</feature>
<evidence type="ECO:0000256" key="12">
    <source>
        <dbReference type="SAM" id="Phobius"/>
    </source>
</evidence>
<comment type="subcellular location">
    <subcellularLocation>
        <location evidence="1">Membrane</location>
        <topology evidence="1">Multi-pass membrane protein</topology>
    </subcellularLocation>
</comment>